<dbReference type="Proteomes" id="UP001259659">
    <property type="component" value="Unassembled WGS sequence"/>
</dbReference>
<keyword evidence="4" id="KW-1185">Reference proteome</keyword>
<organism evidence="3 4">
    <name type="scientific">Haloarcula saliterrae</name>
    <dbReference type="NCBI Taxonomy" id="2950534"/>
    <lineage>
        <taxon>Archaea</taxon>
        <taxon>Methanobacteriati</taxon>
        <taxon>Methanobacteriota</taxon>
        <taxon>Stenosarchaea group</taxon>
        <taxon>Halobacteria</taxon>
        <taxon>Halobacteriales</taxon>
        <taxon>Haloarculaceae</taxon>
        <taxon>Haloarcula</taxon>
    </lineage>
</organism>
<dbReference type="PROSITE" id="PS51410">
    <property type="entry name" value="BH4_AAA_HYDROXYL_2"/>
    <property type="match status" value="1"/>
</dbReference>
<proteinExistence type="predicted"/>
<evidence type="ECO:0000259" key="2">
    <source>
        <dbReference type="PROSITE" id="PS51410"/>
    </source>
</evidence>
<dbReference type="RefSeq" id="WP_310921546.1">
    <property type="nucleotide sequence ID" value="NZ_JAMQON010000007.1"/>
</dbReference>
<keyword evidence="1" id="KW-0472">Membrane</keyword>
<dbReference type="InterPro" id="IPR019774">
    <property type="entry name" value="Aromatic-AA_hydroxylase_C"/>
</dbReference>
<comment type="caution">
    <text evidence="3">The sequence shown here is derived from an EMBL/GenBank/DDBJ whole genome shotgun (WGS) entry which is preliminary data.</text>
</comment>
<feature type="domain" description="Biopterin-dependent aromatic amino acid hydroxylase family profile" evidence="2">
    <location>
        <begin position="1"/>
        <end position="56"/>
    </location>
</feature>
<keyword evidence="1" id="KW-0812">Transmembrane</keyword>
<protein>
    <recommendedName>
        <fullName evidence="2">Biopterin-dependent aromatic amino acid hydroxylase family profile domain-containing protein</fullName>
    </recommendedName>
</protein>
<evidence type="ECO:0000313" key="4">
    <source>
        <dbReference type="Proteomes" id="UP001259659"/>
    </source>
</evidence>
<sequence length="56" mass="5613">METETLREAPPTTLAVFAIALGLAVIAASNYATGVYGGAIVSSIGTVVVTLFGLLT</sequence>
<accession>A0ABU2FHB6</accession>
<feature type="transmembrane region" description="Helical" evidence="1">
    <location>
        <begin position="35"/>
        <end position="55"/>
    </location>
</feature>
<name>A0ABU2FHB6_9EURY</name>
<gene>
    <name evidence="3" type="ORF">NDI56_19730</name>
</gene>
<evidence type="ECO:0000256" key="1">
    <source>
        <dbReference type="SAM" id="Phobius"/>
    </source>
</evidence>
<reference evidence="3 4" key="1">
    <citation type="submission" date="2022-06" db="EMBL/GenBank/DDBJ databases">
        <title>Haloarcula sp. a new haloarchaeum isolate from saline soil.</title>
        <authorList>
            <person name="Strakova D."/>
            <person name="Galisteo C."/>
            <person name="Sanchez-Porro C."/>
            <person name="Ventosa A."/>
        </authorList>
    </citation>
    <scope>NUCLEOTIDE SEQUENCE [LARGE SCALE GENOMIC DNA]</scope>
    <source>
        <strain evidence="3 4">S1CR25-12</strain>
    </source>
</reference>
<feature type="transmembrane region" description="Helical" evidence="1">
    <location>
        <begin position="12"/>
        <end position="29"/>
    </location>
</feature>
<keyword evidence="1" id="KW-1133">Transmembrane helix</keyword>
<evidence type="ECO:0000313" key="3">
    <source>
        <dbReference type="EMBL" id="MDS0261637.1"/>
    </source>
</evidence>
<dbReference type="EMBL" id="JAMQON010000007">
    <property type="protein sequence ID" value="MDS0261637.1"/>
    <property type="molecule type" value="Genomic_DNA"/>
</dbReference>